<dbReference type="InterPro" id="IPR007492">
    <property type="entry name" value="LytTR_DNA-bd_dom"/>
</dbReference>
<dbReference type="AlphaFoldDB" id="A0A238WQ45"/>
<proteinExistence type="predicted"/>
<sequence length="275" mass="31706">MNLSLNRPIPYTQGWKQTIAIGSIVGAGLSMLLIFLEPFDTSEVQLSYKVLKLAGYGLCFLIPILVMHPIENALFKKQQYRWYILNELGYIIICLLLIYTTCYFYNTYIVNNGGVASLKGWQYFMIYYGLPFMPFLGPLWLYFRNRFGKITLPESTMQKDITTTITGENKKESLTISVSDFVYAQAQQNYVAIHYLENETLQKKMIRSTLSNVQKQIPDAWQVHRSYLVNLAFAKTISGNSRKRELFLTETPEAIPVSQKYYEALQKRGSISSLK</sequence>
<keyword evidence="1" id="KW-1133">Transmembrane helix</keyword>
<organism evidence="3 4">
    <name type="scientific">Dokdonia pacifica</name>
    <dbReference type="NCBI Taxonomy" id="1627892"/>
    <lineage>
        <taxon>Bacteria</taxon>
        <taxon>Pseudomonadati</taxon>
        <taxon>Bacteroidota</taxon>
        <taxon>Flavobacteriia</taxon>
        <taxon>Flavobacteriales</taxon>
        <taxon>Flavobacteriaceae</taxon>
        <taxon>Dokdonia</taxon>
    </lineage>
</organism>
<keyword evidence="1" id="KW-0812">Transmembrane</keyword>
<dbReference type="GO" id="GO:0003677">
    <property type="term" value="F:DNA binding"/>
    <property type="evidence" value="ECO:0007669"/>
    <property type="project" value="InterPro"/>
</dbReference>
<gene>
    <name evidence="3" type="ORF">SAMN06265376_1011303</name>
</gene>
<dbReference type="Pfam" id="PF04397">
    <property type="entry name" value="LytTR"/>
    <property type="match status" value="1"/>
</dbReference>
<dbReference type="GO" id="GO:0000156">
    <property type="term" value="F:phosphorelay response regulator activity"/>
    <property type="evidence" value="ECO:0007669"/>
    <property type="project" value="InterPro"/>
</dbReference>
<feature type="transmembrane region" description="Helical" evidence="1">
    <location>
        <begin position="88"/>
        <end position="109"/>
    </location>
</feature>
<feature type="domain" description="HTH LytTR-type" evidence="2">
    <location>
        <begin position="165"/>
        <end position="271"/>
    </location>
</feature>
<evidence type="ECO:0000259" key="2">
    <source>
        <dbReference type="PROSITE" id="PS50930"/>
    </source>
</evidence>
<feature type="transmembrane region" description="Helical" evidence="1">
    <location>
        <begin position="18"/>
        <end position="36"/>
    </location>
</feature>
<name>A0A238WQ45_9FLAO</name>
<dbReference type="Proteomes" id="UP000198379">
    <property type="component" value="Unassembled WGS sequence"/>
</dbReference>
<dbReference type="EMBL" id="FZNY01000001">
    <property type="protein sequence ID" value="SNR48511.1"/>
    <property type="molecule type" value="Genomic_DNA"/>
</dbReference>
<dbReference type="PANTHER" id="PTHR37299:SF1">
    <property type="entry name" value="STAGE 0 SPORULATION PROTEIN A HOMOLOG"/>
    <property type="match status" value="1"/>
</dbReference>
<dbReference type="InterPro" id="IPR046947">
    <property type="entry name" value="LytR-like"/>
</dbReference>
<dbReference type="PANTHER" id="PTHR37299">
    <property type="entry name" value="TRANSCRIPTIONAL REGULATOR-RELATED"/>
    <property type="match status" value="1"/>
</dbReference>
<accession>A0A238WQ45</accession>
<dbReference type="PROSITE" id="PS50930">
    <property type="entry name" value="HTH_LYTTR"/>
    <property type="match status" value="1"/>
</dbReference>
<evidence type="ECO:0000313" key="3">
    <source>
        <dbReference type="EMBL" id="SNR48511.1"/>
    </source>
</evidence>
<reference evidence="3 4" key="1">
    <citation type="submission" date="2017-06" db="EMBL/GenBank/DDBJ databases">
        <authorList>
            <person name="Kim H.J."/>
            <person name="Triplett B.A."/>
        </authorList>
    </citation>
    <scope>NUCLEOTIDE SEQUENCE [LARGE SCALE GENOMIC DNA]</scope>
    <source>
        <strain evidence="3 4">DSM 25597</strain>
    </source>
</reference>
<keyword evidence="4" id="KW-1185">Reference proteome</keyword>
<protein>
    <submittedName>
        <fullName evidence="3">Transcriptional regulator, LytTR family</fullName>
    </submittedName>
</protein>
<dbReference type="OrthoDB" id="1118393at2"/>
<keyword evidence="1" id="KW-0472">Membrane</keyword>
<evidence type="ECO:0000256" key="1">
    <source>
        <dbReference type="SAM" id="Phobius"/>
    </source>
</evidence>
<dbReference type="RefSeq" id="WP_089370587.1">
    <property type="nucleotide sequence ID" value="NZ_BMEP01000003.1"/>
</dbReference>
<feature type="transmembrane region" description="Helical" evidence="1">
    <location>
        <begin position="121"/>
        <end position="143"/>
    </location>
</feature>
<dbReference type="SMART" id="SM00850">
    <property type="entry name" value="LytTR"/>
    <property type="match status" value="1"/>
</dbReference>
<evidence type="ECO:0000313" key="4">
    <source>
        <dbReference type="Proteomes" id="UP000198379"/>
    </source>
</evidence>
<feature type="transmembrane region" description="Helical" evidence="1">
    <location>
        <begin position="48"/>
        <end position="67"/>
    </location>
</feature>
<dbReference type="Gene3D" id="2.40.50.1020">
    <property type="entry name" value="LytTr DNA-binding domain"/>
    <property type="match status" value="1"/>
</dbReference>